<evidence type="ECO:0000313" key="2">
    <source>
        <dbReference type="EMBL" id="MXO83666.1"/>
    </source>
</evidence>
<feature type="compositionally biased region" description="Polar residues" evidence="1">
    <location>
        <begin position="1"/>
        <end position="10"/>
    </location>
</feature>
<protein>
    <submittedName>
        <fullName evidence="2">Uncharacterized protein</fullName>
    </submittedName>
</protein>
<dbReference type="Proteomes" id="UP000460290">
    <property type="component" value="Unassembled WGS sequence"/>
</dbReference>
<sequence>MKTVGQTRNLLATDRNREIDLPPQSGLPTDTGKSAQLSLRSGQTFD</sequence>
<dbReference type="AlphaFoldDB" id="A0A844Z8X3"/>
<dbReference type="EMBL" id="WTYZ01000001">
    <property type="protein sequence ID" value="MXO83666.1"/>
    <property type="molecule type" value="Genomic_DNA"/>
</dbReference>
<evidence type="ECO:0000256" key="1">
    <source>
        <dbReference type="SAM" id="MobiDB-lite"/>
    </source>
</evidence>
<dbReference type="RefSeq" id="WP_235900180.1">
    <property type="nucleotide sequence ID" value="NZ_JAUFQM010000001.1"/>
</dbReference>
<proteinExistence type="predicted"/>
<accession>A0A844Z8X3</accession>
<feature type="region of interest" description="Disordered" evidence="1">
    <location>
        <begin position="1"/>
        <end position="46"/>
    </location>
</feature>
<name>A0A844Z8X3_9SPHN</name>
<feature type="compositionally biased region" description="Polar residues" evidence="1">
    <location>
        <begin position="26"/>
        <end position="46"/>
    </location>
</feature>
<comment type="caution">
    <text evidence="2">The sequence shown here is derived from an EMBL/GenBank/DDBJ whole genome shotgun (WGS) entry which is preliminary data.</text>
</comment>
<keyword evidence="3" id="KW-1185">Reference proteome</keyword>
<reference evidence="2 3" key="1">
    <citation type="submission" date="2019-12" db="EMBL/GenBank/DDBJ databases">
        <title>Genomic-based taxomic classification of the family Erythrobacteraceae.</title>
        <authorList>
            <person name="Xu L."/>
        </authorList>
    </citation>
    <scope>NUCLEOTIDE SEQUENCE [LARGE SCALE GENOMIC DNA]</scope>
    <source>
        <strain evidence="2 3">KCTC 42006</strain>
    </source>
</reference>
<evidence type="ECO:0000313" key="3">
    <source>
        <dbReference type="Proteomes" id="UP000460290"/>
    </source>
</evidence>
<organism evidence="2 3">
    <name type="scientific">Pontixanthobacter aestiaquae</name>
    <dbReference type="NCBI Taxonomy" id="1509367"/>
    <lineage>
        <taxon>Bacteria</taxon>
        <taxon>Pseudomonadati</taxon>
        <taxon>Pseudomonadota</taxon>
        <taxon>Alphaproteobacteria</taxon>
        <taxon>Sphingomonadales</taxon>
        <taxon>Erythrobacteraceae</taxon>
        <taxon>Pontixanthobacter</taxon>
    </lineage>
</organism>
<gene>
    <name evidence="2" type="ORF">GRI35_09865</name>
</gene>